<organism evidence="3 4">
    <name type="scientific">Rhizobium leguminosarum</name>
    <dbReference type="NCBI Taxonomy" id="384"/>
    <lineage>
        <taxon>Bacteria</taxon>
        <taxon>Pseudomonadati</taxon>
        <taxon>Pseudomonadota</taxon>
        <taxon>Alphaproteobacteria</taxon>
        <taxon>Hyphomicrobiales</taxon>
        <taxon>Rhizobiaceae</taxon>
        <taxon>Rhizobium/Agrobacterium group</taxon>
        <taxon>Rhizobium</taxon>
    </lineage>
</organism>
<feature type="compositionally biased region" description="Low complexity" evidence="1">
    <location>
        <begin position="555"/>
        <end position="570"/>
    </location>
</feature>
<feature type="compositionally biased region" description="Basic and acidic residues" evidence="1">
    <location>
        <begin position="198"/>
        <end position="229"/>
    </location>
</feature>
<feature type="compositionally biased region" description="Polar residues" evidence="1">
    <location>
        <begin position="146"/>
        <end position="155"/>
    </location>
</feature>
<sequence length="852" mass="91279">MADFIAVIRRAVDGLAENTPEMRVKVYERARGAVQRQLENMKPRPPEAMLQRQLEKLEAAIREVEGEHSEAMPLDEPVAAVVASESFEEQAVPDESEPAPETAVEEPVYEAYAEPRAAEAADEPDHVEAAAPEEAEEEVAAEEPLSQETLVSPETSIPAETPVPAETTVSAETPVSPETSGPAETYWHPSQEEEAPAEEWHASEARDVAAEDVPVEHDGWEAPAEHRDEQADEDRADEQHPLEADEITDEPAAVESVEPEAEEAYEPDEPLQPITRGIDHASNRLVEPVADFDRPQEFVEHSREEPLQAEAAAHFDPVWTEPVAETPAPAPKDAETEWAEEELRQYSETAPAPITADASARAFEEVISSLEKVAPAAVMPAAKESFSWETAAFDDLPPIEAGNNKKTPVASHFDDVDIFAEVHNGKPAPASGAPSEDWREAKALRGYDRRGSVAADDDDANPSMDIDQIVASKLQGKSFRMEPKRRRFGIGTVITLIFALILIGGGAYAGWTNREALVAMVDGLVSSAPSQATRNEAATAPDGSTTTPAQPSAVTPAQPTTPGAQNTPAAPAQPNPNPNTQVASVNNDGAAANSKFTQRLLTDGTEVDSGPATVPGTPTAEGKSVAEQNVAAADTPPASAQGDAAPADTRTPNGPVASPPQTAPVGSSQKMFLYEERIGQSSPTAIEGSVVWSVQHEAGQDGRQEATVQGNVTVPERNLSALVTFKRNSDPSLPASHLVEIVFSVPPNFEGGSIDSVQRISMKRTEQDRGDALIAVPAKITDDFHMIALNDYPDARKANLDLMSTRNWIDIPITYRNGRRALLTMEKGGTGTDAFNTAIKEWTALGDVSTSQ</sequence>
<feature type="region of interest" description="Disordered" evidence="1">
    <location>
        <begin position="83"/>
        <end position="282"/>
    </location>
</feature>
<evidence type="ECO:0000256" key="2">
    <source>
        <dbReference type="SAM" id="Phobius"/>
    </source>
</evidence>
<feature type="compositionally biased region" description="Basic and acidic residues" evidence="1">
    <location>
        <begin position="116"/>
        <end position="128"/>
    </location>
</feature>
<feature type="region of interest" description="Disordered" evidence="1">
    <location>
        <begin position="603"/>
        <end position="666"/>
    </location>
</feature>
<feature type="region of interest" description="Disordered" evidence="1">
    <location>
        <begin position="532"/>
        <end position="586"/>
    </location>
</feature>
<feature type="compositionally biased region" description="Acidic residues" evidence="1">
    <location>
        <begin position="86"/>
        <end position="108"/>
    </location>
</feature>
<dbReference type="AlphaFoldDB" id="A0A1L3Z485"/>
<keyword evidence="2" id="KW-0472">Membrane</keyword>
<dbReference type="EMBL" id="CP018228">
    <property type="protein sequence ID" value="API50427.1"/>
    <property type="molecule type" value="Genomic_DNA"/>
</dbReference>
<evidence type="ECO:0000256" key="1">
    <source>
        <dbReference type="SAM" id="MobiDB-lite"/>
    </source>
</evidence>
<dbReference type="RefSeq" id="WP_072637400.1">
    <property type="nucleotide sequence ID" value="NZ_CP018228.1"/>
</dbReference>
<proteinExistence type="predicted"/>
<feature type="compositionally biased region" description="Acidic residues" evidence="1">
    <location>
        <begin position="257"/>
        <end position="269"/>
    </location>
</feature>
<name>A0A1L3Z485_RHILE</name>
<feature type="compositionally biased region" description="Polar residues" evidence="1">
    <location>
        <begin position="167"/>
        <end position="179"/>
    </location>
</feature>
<reference evidence="3 4" key="1">
    <citation type="submission" date="2016-11" db="EMBL/GenBank/DDBJ databases">
        <title>Rhizobium leguminosarum bv. viciae strain Vaf12 isolated from Vavilovia formosa root nodules from Russia, Dagestan.</title>
        <authorList>
            <person name="Kimeklis A."/>
        </authorList>
    </citation>
    <scope>NUCLEOTIDE SEQUENCE [LARGE SCALE GENOMIC DNA]</scope>
    <source>
        <strain evidence="3 4">Vaf-108</strain>
    </source>
</reference>
<evidence type="ECO:0000313" key="4">
    <source>
        <dbReference type="Proteomes" id="UP000183050"/>
    </source>
</evidence>
<accession>A0A1L3Z485</accession>
<feature type="compositionally biased region" description="Acidic residues" evidence="1">
    <location>
        <begin position="131"/>
        <end position="141"/>
    </location>
</feature>
<feature type="compositionally biased region" description="Polar residues" evidence="1">
    <location>
        <begin position="532"/>
        <end position="553"/>
    </location>
</feature>
<gene>
    <name evidence="3" type="ORF">BMW22_01155</name>
</gene>
<dbReference type="Proteomes" id="UP000183050">
    <property type="component" value="Chromosome"/>
</dbReference>
<keyword evidence="2" id="KW-1133">Transmembrane helix</keyword>
<evidence type="ECO:0000313" key="3">
    <source>
        <dbReference type="EMBL" id="API50427.1"/>
    </source>
</evidence>
<feature type="region of interest" description="Disordered" evidence="1">
    <location>
        <begin position="322"/>
        <end position="352"/>
    </location>
</feature>
<keyword evidence="2" id="KW-0812">Transmembrane</keyword>
<protein>
    <submittedName>
        <fullName evidence="3">Uncharacterized protein</fullName>
    </submittedName>
</protein>
<feature type="transmembrane region" description="Helical" evidence="2">
    <location>
        <begin position="488"/>
        <end position="511"/>
    </location>
</feature>